<dbReference type="EMBL" id="FNVQ01000008">
    <property type="protein sequence ID" value="SEG87658.1"/>
    <property type="molecule type" value="Genomic_DNA"/>
</dbReference>
<dbReference type="FunFam" id="1.10.10.10:FF:000038">
    <property type="entry name" value="Glycine cleavage system transcriptional activator"/>
    <property type="match status" value="1"/>
</dbReference>
<reference evidence="6 7" key="1">
    <citation type="submission" date="2016-10" db="EMBL/GenBank/DDBJ databases">
        <authorList>
            <person name="de Groot N.N."/>
        </authorList>
    </citation>
    <scope>NUCLEOTIDE SEQUENCE [LARGE SCALE GENOMIC DNA]</scope>
    <source>
        <strain evidence="6 7">DSM 22012</strain>
    </source>
</reference>
<proteinExistence type="inferred from homology"/>
<dbReference type="Proteomes" id="UP000236745">
    <property type="component" value="Unassembled WGS sequence"/>
</dbReference>
<organism evidence="6 7">
    <name type="scientific">Marinobacterium lutimaris</name>
    <dbReference type="NCBI Taxonomy" id="568106"/>
    <lineage>
        <taxon>Bacteria</taxon>
        <taxon>Pseudomonadati</taxon>
        <taxon>Pseudomonadota</taxon>
        <taxon>Gammaproteobacteria</taxon>
        <taxon>Oceanospirillales</taxon>
        <taxon>Oceanospirillaceae</taxon>
        <taxon>Marinobacterium</taxon>
    </lineage>
</organism>
<keyword evidence="7" id="KW-1185">Reference proteome</keyword>
<feature type="domain" description="HTH lysR-type" evidence="5">
    <location>
        <begin position="6"/>
        <end position="63"/>
    </location>
</feature>
<dbReference type="PANTHER" id="PTHR30537">
    <property type="entry name" value="HTH-TYPE TRANSCRIPTIONAL REGULATOR"/>
    <property type="match status" value="1"/>
</dbReference>
<dbReference type="SUPFAM" id="SSF46785">
    <property type="entry name" value="Winged helix' DNA-binding domain"/>
    <property type="match status" value="1"/>
</dbReference>
<dbReference type="Pfam" id="PF00126">
    <property type="entry name" value="HTH_1"/>
    <property type="match status" value="1"/>
</dbReference>
<dbReference type="PROSITE" id="PS50931">
    <property type="entry name" value="HTH_LYSR"/>
    <property type="match status" value="1"/>
</dbReference>
<evidence type="ECO:0000256" key="2">
    <source>
        <dbReference type="ARBA" id="ARBA00023015"/>
    </source>
</evidence>
<evidence type="ECO:0000313" key="7">
    <source>
        <dbReference type="Proteomes" id="UP000236745"/>
    </source>
</evidence>
<dbReference type="PRINTS" id="PR00039">
    <property type="entry name" value="HTHLYSR"/>
</dbReference>
<dbReference type="InterPro" id="IPR000847">
    <property type="entry name" value="LysR_HTH_N"/>
</dbReference>
<gene>
    <name evidence="6" type="ORF">SAMN05444390_108115</name>
</gene>
<evidence type="ECO:0000256" key="4">
    <source>
        <dbReference type="ARBA" id="ARBA00023163"/>
    </source>
</evidence>
<dbReference type="Gene3D" id="3.40.190.10">
    <property type="entry name" value="Periplasmic binding protein-like II"/>
    <property type="match status" value="2"/>
</dbReference>
<dbReference type="InterPro" id="IPR058163">
    <property type="entry name" value="LysR-type_TF_proteobact-type"/>
</dbReference>
<protein>
    <submittedName>
        <fullName evidence="6">DNA-binding transcriptional regulator, LysR family</fullName>
    </submittedName>
</protein>
<dbReference type="Gene3D" id="1.10.10.10">
    <property type="entry name" value="Winged helix-like DNA-binding domain superfamily/Winged helix DNA-binding domain"/>
    <property type="match status" value="1"/>
</dbReference>
<evidence type="ECO:0000256" key="1">
    <source>
        <dbReference type="ARBA" id="ARBA00009437"/>
    </source>
</evidence>
<dbReference type="RefSeq" id="WP_104005796.1">
    <property type="nucleotide sequence ID" value="NZ_FNVQ01000008.1"/>
</dbReference>
<dbReference type="AlphaFoldDB" id="A0A1H6DQZ1"/>
<dbReference type="GO" id="GO:0003700">
    <property type="term" value="F:DNA-binding transcription factor activity"/>
    <property type="evidence" value="ECO:0007669"/>
    <property type="project" value="InterPro"/>
</dbReference>
<dbReference type="InterPro" id="IPR036388">
    <property type="entry name" value="WH-like_DNA-bd_sf"/>
</dbReference>
<dbReference type="SUPFAM" id="SSF53850">
    <property type="entry name" value="Periplasmic binding protein-like II"/>
    <property type="match status" value="1"/>
</dbReference>
<evidence type="ECO:0000256" key="3">
    <source>
        <dbReference type="ARBA" id="ARBA00023125"/>
    </source>
</evidence>
<evidence type="ECO:0000259" key="5">
    <source>
        <dbReference type="PROSITE" id="PS50931"/>
    </source>
</evidence>
<dbReference type="Pfam" id="PF03466">
    <property type="entry name" value="LysR_substrate"/>
    <property type="match status" value="1"/>
</dbReference>
<dbReference type="PANTHER" id="PTHR30537:SF74">
    <property type="entry name" value="HTH-TYPE TRANSCRIPTIONAL REGULATOR TRPI"/>
    <property type="match status" value="1"/>
</dbReference>
<dbReference type="OrthoDB" id="6787458at2"/>
<keyword evidence="2" id="KW-0805">Transcription regulation</keyword>
<keyword evidence="3 6" id="KW-0238">DNA-binding</keyword>
<comment type="similarity">
    <text evidence="1">Belongs to the LysR transcriptional regulatory family.</text>
</comment>
<sequence length="299" mass="33756">MPGSLPPLNALRTFEVAARRLSFSRAARELCVTQGAVSKQIQLLEQYLEQPLFDRSPSGLVLTEAGRQYLPAISQAIEKIQSATAQLQQRAHESSSLTLNLTPSFSNLWLIPRLDALRKAIPELKLAMLSGDGEFNFRDSEADMAIRCLPLSLSHEYSVLLREEELVAVIHPDLLRETPIEKPIDLLQHPLLQHTTRPQLWRHFLHEVTGLESRELQPRYNHGFEHFYMSLEAARQRQGIALVPDFMAADALAAGEVVNPLGISYHSGYGFYFLVPPYRSRTPGVQQFHGWLSQQLNGE</sequence>
<keyword evidence="4" id="KW-0804">Transcription</keyword>
<dbReference type="GO" id="GO:0006351">
    <property type="term" value="P:DNA-templated transcription"/>
    <property type="evidence" value="ECO:0007669"/>
    <property type="project" value="TreeGrafter"/>
</dbReference>
<dbReference type="InterPro" id="IPR036390">
    <property type="entry name" value="WH_DNA-bd_sf"/>
</dbReference>
<dbReference type="GO" id="GO:0043565">
    <property type="term" value="F:sequence-specific DNA binding"/>
    <property type="evidence" value="ECO:0007669"/>
    <property type="project" value="TreeGrafter"/>
</dbReference>
<dbReference type="InterPro" id="IPR005119">
    <property type="entry name" value="LysR_subst-bd"/>
</dbReference>
<name>A0A1H6DQZ1_9GAMM</name>
<accession>A0A1H6DQZ1</accession>
<evidence type="ECO:0000313" key="6">
    <source>
        <dbReference type="EMBL" id="SEG87658.1"/>
    </source>
</evidence>